<feature type="region of interest" description="Disordered" evidence="4">
    <location>
        <begin position="150"/>
        <end position="172"/>
    </location>
</feature>
<comment type="function">
    <text evidence="3">Involved in regulation of actin and microtubule organization. Part of a WAVE complex that activates the Arp2/3 complex.</text>
</comment>
<name>A0A7I8KZK0_SPIIN</name>
<evidence type="ECO:0000256" key="1">
    <source>
        <dbReference type="ARBA" id="ARBA00010020"/>
    </source>
</evidence>
<feature type="region of interest" description="Disordered" evidence="4">
    <location>
        <begin position="1"/>
        <end position="20"/>
    </location>
</feature>
<dbReference type="PANTHER" id="PTHR10460:SF11">
    <property type="entry name" value="PROTEIN ABIL5-RELATED"/>
    <property type="match status" value="1"/>
</dbReference>
<comment type="subunit">
    <text evidence="2">Binds SCAR.</text>
</comment>
<dbReference type="Proteomes" id="UP000663760">
    <property type="component" value="Chromosome 9"/>
</dbReference>
<organism evidence="6 7">
    <name type="scientific">Spirodela intermedia</name>
    <name type="common">Intermediate duckweed</name>
    <dbReference type="NCBI Taxonomy" id="51605"/>
    <lineage>
        <taxon>Eukaryota</taxon>
        <taxon>Viridiplantae</taxon>
        <taxon>Streptophyta</taxon>
        <taxon>Embryophyta</taxon>
        <taxon>Tracheophyta</taxon>
        <taxon>Spermatophyta</taxon>
        <taxon>Magnoliopsida</taxon>
        <taxon>Liliopsida</taxon>
        <taxon>Araceae</taxon>
        <taxon>Lemnoideae</taxon>
        <taxon>Spirodela</taxon>
    </lineage>
</organism>
<sequence>MEVRRPAPREGSEPAADAGGGAACFGTSLRELRDLHSHLHHAADHCEAAYGRAAARKGMVVENTRKYVCDAVVRVVDHLGSAAASLESRLLWNPEMAEMEQRIACLNQRILTCQHYAFIIDLEGLRINPELPRHLPRYVFPPCNRRSRRHASGCQSSVGLVSPSGDGSPQRLRYTAHDVLGQDTARPGGHPTSSSSFALKTSECLRRGVTQ</sequence>
<dbReference type="InterPro" id="IPR028457">
    <property type="entry name" value="ABI"/>
</dbReference>
<proteinExistence type="inferred from homology"/>
<dbReference type="Gene3D" id="6.10.140.1620">
    <property type="match status" value="1"/>
</dbReference>
<dbReference type="EMBL" id="LR746272">
    <property type="protein sequence ID" value="CAA7402746.1"/>
    <property type="molecule type" value="Genomic_DNA"/>
</dbReference>
<accession>A0A7I8KZK0</accession>
<reference evidence="6" key="1">
    <citation type="submission" date="2020-02" db="EMBL/GenBank/DDBJ databases">
        <authorList>
            <person name="Scholz U."/>
            <person name="Mascher M."/>
            <person name="Fiebig A."/>
        </authorList>
    </citation>
    <scope>NUCLEOTIDE SEQUENCE</scope>
</reference>
<dbReference type="OrthoDB" id="2159336at2759"/>
<dbReference type="PANTHER" id="PTHR10460">
    <property type="entry name" value="ABL INTERACTOR FAMILY MEMBER"/>
    <property type="match status" value="1"/>
</dbReference>
<evidence type="ECO:0000313" key="6">
    <source>
        <dbReference type="EMBL" id="CAA7402746.1"/>
    </source>
</evidence>
<feature type="compositionally biased region" description="Basic and acidic residues" evidence="4">
    <location>
        <begin position="1"/>
        <end position="12"/>
    </location>
</feature>
<evidence type="ECO:0000256" key="3">
    <source>
        <dbReference type="ARBA" id="ARBA00025223"/>
    </source>
</evidence>
<evidence type="ECO:0000256" key="4">
    <source>
        <dbReference type="SAM" id="MobiDB-lite"/>
    </source>
</evidence>
<evidence type="ECO:0000256" key="2">
    <source>
        <dbReference type="ARBA" id="ARBA00011513"/>
    </source>
</evidence>
<evidence type="ECO:0000313" key="5">
    <source>
        <dbReference type="EMBL" id="CAA2626686.1"/>
    </source>
</evidence>
<comment type="similarity">
    <text evidence="1">Belongs to the ABI family.</text>
</comment>
<dbReference type="EMBL" id="LR743596">
    <property type="protein sequence ID" value="CAA2626686.1"/>
    <property type="molecule type" value="Genomic_DNA"/>
</dbReference>
<gene>
    <name evidence="5" type="ORF">SI7747_09012377</name>
    <name evidence="6" type="ORF">SI8410_09013424</name>
</gene>
<protein>
    <submittedName>
        <fullName evidence="6">Uncharacterized protein</fullName>
    </submittedName>
</protein>
<dbReference type="AlphaFoldDB" id="A0A7I8KZK0"/>
<evidence type="ECO:0000313" key="7">
    <source>
        <dbReference type="Proteomes" id="UP000663760"/>
    </source>
</evidence>
<keyword evidence="7" id="KW-1185">Reference proteome</keyword>